<dbReference type="SUPFAM" id="SSF103506">
    <property type="entry name" value="Mitochondrial carrier"/>
    <property type="match status" value="1"/>
</dbReference>
<evidence type="ECO:0000256" key="3">
    <source>
        <dbReference type="ARBA" id="ARBA00023136"/>
    </source>
</evidence>
<name>A0AAU9NT08_9ASTR</name>
<keyword evidence="2" id="KW-0812">Transmembrane</keyword>
<dbReference type="InterPro" id="IPR018108">
    <property type="entry name" value="MCP_transmembrane"/>
</dbReference>
<reference evidence="4 5" key="1">
    <citation type="submission" date="2022-01" db="EMBL/GenBank/DDBJ databases">
        <authorList>
            <person name="Xiong W."/>
            <person name="Schranz E."/>
        </authorList>
    </citation>
    <scope>NUCLEOTIDE SEQUENCE [LARGE SCALE GENOMIC DNA]</scope>
</reference>
<protein>
    <submittedName>
        <fullName evidence="4">Uncharacterized protein</fullName>
    </submittedName>
</protein>
<evidence type="ECO:0000313" key="4">
    <source>
        <dbReference type="EMBL" id="CAH1441044.1"/>
    </source>
</evidence>
<gene>
    <name evidence="4" type="ORF">LVIROSA_LOCUS27137</name>
</gene>
<dbReference type="Proteomes" id="UP001157418">
    <property type="component" value="Unassembled WGS sequence"/>
</dbReference>
<evidence type="ECO:0000256" key="1">
    <source>
        <dbReference type="ARBA" id="ARBA00004141"/>
    </source>
</evidence>
<comment type="subcellular location">
    <subcellularLocation>
        <location evidence="1">Membrane</location>
        <topology evidence="1">Multi-pass membrane protein</topology>
    </subcellularLocation>
</comment>
<proteinExistence type="predicted"/>
<dbReference type="InterPro" id="IPR023395">
    <property type="entry name" value="MCP_dom_sf"/>
</dbReference>
<dbReference type="GO" id="GO:0016020">
    <property type="term" value="C:membrane"/>
    <property type="evidence" value="ECO:0007669"/>
    <property type="project" value="UniProtKB-SubCell"/>
</dbReference>
<dbReference type="Pfam" id="PF00153">
    <property type="entry name" value="Mito_carr"/>
    <property type="match status" value="1"/>
</dbReference>
<dbReference type="AlphaFoldDB" id="A0AAU9NT08"/>
<evidence type="ECO:0000256" key="2">
    <source>
        <dbReference type="ARBA" id="ARBA00022692"/>
    </source>
</evidence>
<accession>A0AAU9NT08</accession>
<keyword evidence="5" id="KW-1185">Reference proteome</keyword>
<dbReference type="EMBL" id="CAKMRJ010005412">
    <property type="protein sequence ID" value="CAH1441044.1"/>
    <property type="molecule type" value="Genomic_DNA"/>
</dbReference>
<comment type="caution">
    <text evidence="4">The sequence shown here is derived from an EMBL/GenBank/DDBJ whole genome shotgun (WGS) entry which is preliminary data.</text>
</comment>
<keyword evidence="3" id="KW-0472">Membrane</keyword>
<sequence length="178" mass="20682">MWLELEEYLERHEPVKLDPDQVLRHGFVAAEWAVPDLDIDDTGWNVDPAKQKWMEYQGDQTVSGSDGDADPIYILKSRTSVFRLSKKKTYRLQLSWNGKTKLAYQVMDTPKLNMKEAMSSEHAYRGIRDCFSRAYRDAGIRGLYRGVGMNFVFQEHLMLLIPYTEGPNKKPYMAIIKI</sequence>
<organism evidence="4 5">
    <name type="scientific">Lactuca virosa</name>
    <dbReference type="NCBI Taxonomy" id="75947"/>
    <lineage>
        <taxon>Eukaryota</taxon>
        <taxon>Viridiplantae</taxon>
        <taxon>Streptophyta</taxon>
        <taxon>Embryophyta</taxon>
        <taxon>Tracheophyta</taxon>
        <taxon>Spermatophyta</taxon>
        <taxon>Magnoliopsida</taxon>
        <taxon>eudicotyledons</taxon>
        <taxon>Gunneridae</taxon>
        <taxon>Pentapetalae</taxon>
        <taxon>asterids</taxon>
        <taxon>campanulids</taxon>
        <taxon>Asterales</taxon>
        <taxon>Asteraceae</taxon>
        <taxon>Cichorioideae</taxon>
        <taxon>Cichorieae</taxon>
        <taxon>Lactucinae</taxon>
        <taxon>Lactuca</taxon>
    </lineage>
</organism>
<dbReference type="Gene3D" id="1.50.40.10">
    <property type="entry name" value="Mitochondrial carrier domain"/>
    <property type="match status" value="1"/>
</dbReference>
<evidence type="ECO:0000313" key="5">
    <source>
        <dbReference type="Proteomes" id="UP001157418"/>
    </source>
</evidence>